<feature type="transmembrane region" description="Helical" evidence="12">
    <location>
        <begin position="142"/>
        <end position="162"/>
    </location>
</feature>
<keyword evidence="5" id="KW-1003">Cell membrane</keyword>
<evidence type="ECO:0000256" key="6">
    <source>
        <dbReference type="ARBA" id="ARBA00022519"/>
    </source>
</evidence>
<dbReference type="EMBL" id="FXBL01000004">
    <property type="protein sequence ID" value="SMH51719.1"/>
    <property type="molecule type" value="Genomic_DNA"/>
</dbReference>
<feature type="transmembrane region" description="Helical" evidence="12">
    <location>
        <begin position="112"/>
        <end position="130"/>
    </location>
</feature>
<proteinExistence type="inferred from homology"/>
<evidence type="ECO:0000256" key="2">
    <source>
        <dbReference type="ARBA" id="ARBA00004651"/>
    </source>
</evidence>
<evidence type="ECO:0000256" key="7">
    <source>
        <dbReference type="ARBA" id="ARBA00022692"/>
    </source>
</evidence>
<organism evidence="14 15">
    <name type="scientific">Mesorhizobium australicum</name>
    <dbReference type="NCBI Taxonomy" id="536018"/>
    <lineage>
        <taxon>Bacteria</taxon>
        <taxon>Pseudomonadati</taxon>
        <taxon>Pseudomonadota</taxon>
        <taxon>Alphaproteobacteria</taxon>
        <taxon>Hyphomicrobiales</taxon>
        <taxon>Phyllobacteriaceae</taxon>
        <taxon>Mesorhizobium</taxon>
    </lineage>
</organism>
<dbReference type="CDD" id="cd06261">
    <property type="entry name" value="TM_PBP2"/>
    <property type="match status" value="1"/>
</dbReference>
<evidence type="ECO:0000256" key="10">
    <source>
        <dbReference type="ARBA" id="ARBA00023136"/>
    </source>
</evidence>
<keyword evidence="6" id="KW-0997">Cell inner membrane</keyword>
<evidence type="ECO:0000256" key="1">
    <source>
        <dbReference type="ARBA" id="ARBA00004533"/>
    </source>
</evidence>
<comment type="similarity">
    <text evidence="3 12">Belongs to the binding-protein-dependent transport system permease family.</text>
</comment>
<evidence type="ECO:0000256" key="9">
    <source>
        <dbReference type="ARBA" id="ARBA00023065"/>
    </source>
</evidence>
<keyword evidence="15" id="KW-1185">Reference proteome</keyword>
<dbReference type="RefSeq" id="WP_085466190.1">
    <property type="nucleotide sequence ID" value="NZ_FXBL01000004.1"/>
</dbReference>
<evidence type="ECO:0000256" key="5">
    <source>
        <dbReference type="ARBA" id="ARBA00022475"/>
    </source>
</evidence>
<dbReference type="InterPro" id="IPR035906">
    <property type="entry name" value="MetI-like_sf"/>
</dbReference>
<accession>A0A1X7PJS9</accession>
<evidence type="ECO:0000259" key="13">
    <source>
        <dbReference type="PROSITE" id="PS50928"/>
    </source>
</evidence>
<evidence type="ECO:0000313" key="14">
    <source>
        <dbReference type="EMBL" id="SMH51719.1"/>
    </source>
</evidence>
<dbReference type="SUPFAM" id="SSF161098">
    <property type="entry name" value="MetI-like"/>
    <property type="match status" value="1"/>
</dbReference>
<feature type="transmembrane region" description="Helical" evidence="12">
    <location>
        <begin position="235"/>
        <end position="255"/>
    </location>
</feature>
<protein>
    <submittedName>
        <fullName evidence="14">Nitrate/nitrite transport system permease protein</fullName>
    </submittedName>
</protein>
<evidence type="ECO:0000313" key="15">
    <source>
        <dbReference type="Proteomes" id="UP000193083"/>
    </source>
</evidence>
<dbReference type="PANTHER" id="PTHR30151:SF7">
    <property type="entry name" value="NITRATE IMPORT PERMEASE PROTEIN NRTB"/>
    <property type="match status" value="1"/>
</dbReference>
<evidence type="ECO:0000256" key="12">
    <source>
        <dbReference type="RuleBase" id="RU363032"/>
    </source>
</evidence>
<feature type="transmembrane region" description="Helical" evidence="12">
    <location>
        <begin position="168"/>
        <end position="189"/>
    </location>
</feature>
<evidence type="ECO:0000256" key="4">
    <source>
        <dbReference type="ARBA" id="ARBA00022448"/>
    </source>
</evidence>
<dbReference type="Pfam" id="PF00528">
    <property type="entry name" value="BPD_transp_1"/>
    <property type="match status" value="1"/>
</dbReference>
<dbReference type="GO" id="GO:0015112">
    <property type="term" value="F:nitrate transmembrane transporter activity"/>
    <property type="evidence" value="ECO:0007669"/>
    <property type="project" value="InterPro"/>
</dbReference>
<comment type="function">
    <text evidence="11">Probably part of an ABC transporter complex. Probably responsible for the translocation of the substrate across the membrane.</text>
</comment>
<feature type="transmembrane region" description="Helical" evidence="12">
    <location>
        <begin position="39"/>
        <end position="64"/>
    </location>
</feature>
<reference evidence="14 15" key="1">
    <citation type="submission" date="2017-04" db="EMBL/GenBank/DDBJ databases">
        <authorList>
            <person name="Afonso C.L."/>
            <person name="Miller P.J."/>
            <person name="Scott M.A."/>
            <person name="Spackman E."/>
            <person name="Goraichik I."/>
            <person name="Dimitrov K.M."/>
            <person name="Suarez D.L."/>
            <person name="Swayne D.E."/>
        </authorList>
    </citation>
    <scope>NUCLEOTIDE SEQUENCE [LARGE SCALE GENOMIC DNA]</scope>
    <source>
        <strain evidence="14 15">B5P</strain>
    </source>
</reference>
<dbReference type="InterPro" id="IPR005889">
    <property type="entry name" value="NtrB"/>
</dbReference>
<keyword evidence="8 12" id="KW-1133">Transmembrane helix</keyword>
<dbReference type="NCBIfam" id="TIGR01183">
    <property type="entry name" value="ntrB"/>
    <property type="match status" value="1"/>
</dbReference>
<keyword evidence="4 12" id="KW-0813">Transport</keyword>
<dbReference type="GO" id="GO:0006811">
    <property type="term" value="P:monoatomic ion transport"/>
    <property type="evidence" value="ECO:0007669"/>
    <property type="project" value="UniProtKB-KW"/>
</dbReference>
<dbReference type="PANTHER" id="PTHR30151">
    <property type="entry name" value="ALKANE SULFONATE ABC TRANSPORTER-RELATED, MEMBRANE SUBUNIT"/>
    <property type="match status" value="1"/>
</dbReference>
<evidence type="ECO:0000256" key="11">
    <source>
        <dbReference type="ARBA" id="ARBA00056719"/>
    </source>
</evidence>
<evidence type="ECO:0000256" key="8">
    <source>
        <dbReference type="ARBA" id="ARBA00022989"/>
    </source>
</evidence>
<keyword evidence="10 12" id="KW-0472">Membrane</keyword>
<dbReference type="InterPro" id="IPR000515">
    <property type="entry name" value="MetI-like"/>
</dbReference>
<sequence>MTASAAKTIISPVRPLRPAASVHALPIARKALSRKLVDGALSIAGQVVPPLVTLALLVGLWQALCSGPTSALPPPSQVISDTWDLIVHPFYDNGGNDKGMGWQLLASLQRVALGYALAAVAGIALGVLVGQSSLAMRGLDPIFQVLRTVPPLAWLPLSLAAFRDGEPSAIFVIFITAIWPIIINTAVGVRNIPSDYRNVARVLRLNGQEYFRKIMLPAAAPYIFTGLRIGIGLSWLAIVAAEMLIGGVGIGFFIWDAWNSSLISDIILALIYVGLVGFVLDRIVAFIGNRVTRGTSAS</sequence>
<dbReference type="GO" id="GO:0042918">
    <property type="term" value="P:alkanesulfonate transmembrane transport"/>
    <property type="evidence" value="ECO:0007669"/>
    <property type="project" value="UniProtKB-ARBA"/>
</dbReference>
<dbReference type="PROSITE" id="PS50928">
    <property type="entry name" value="ABC_TM1"/>
    <property type="match status" value="1"/>
</dbReference>
<dbReference type="Proteomes" id="UP000193083">
    <property type="component" value="Unassembled WGS sequence"/>
</dbReference>
<name>A0A1X7PJS9_9HYPH</name>
<dbReference type="OrthoDB" id="8138334at2"/>
<dbReference type="GO" id="GO:0005886">
    <property type="term" value="C:plasma membrane"/>
    <property type="evidence" value="ECO:0007669"/>
    <property type="project" value="UniProtKB-SubCell"/>
</dbReference>
<comment type="subcellular location">
    <subcellularLocation>
        <location evidence="1">Cell inner membrane</location>
    </subcellularLocation>
    <subcellularLocation>
        <location evidence="2 12">Cell membrane</location>
        <topology evidence="2 12">Multi-pass membrane protein</topology>
    </subcellularLocation>
</comment>
<dbReference type="FunFam" id="1.10.3720.10:FF:000003">
    <property type="entry name" value="Aliphatic sulfonate ABC transporter permease"/>
    <property type="match status" value="1"/>
</dbReference>
<keyword evidence="7 12" id="KW-0812">Transmembrane</keyword>
<feature type="transmembrane region" description="Helical" evidence="12">
    <location>
        <begin position="267"/>
        <end position="288"/>
    </location>
</feature>
<keyword evidence="9" id="KW-0406">Ion transport</keyword>
<evidence type="ECO:0000256" key="3">
    <source>
        <dbReference type="ARBA" id="ARBA00009306"/>
    </source>
</evidence>
<dbReference type="Gene3D" id="1.10.3720.10">
    <property type="entry name" value="MetI-like"/>
    <property type="match status" value="1"/>
</dbReference>
<gene>
    <name evidence="14" type="ORF">SAMN02982922_4507</name>
</gene>
<feature type="domain" description="ABC transmembrane type-1" evidence="13">
    <location>
        <begin position="104"/>
        <end position="288"/>
    </location>
</feature>
<dbReference type="AlphaFoldDB" id="A0A1X7PJS9"/>